<dbReference type="Proteomes" id="UP000223913">
    <property type="component" value="Unassembled WGS sequence"/>
</dbReference>
<protein>
    <submittedName>
        <fullName evidence="1">Uncharacterized protein</fullName>
    </submittedName>
</protein>
<dbReference type="EMBL" id="PDUD01000042">
    <property type="protein sequence ID" value="PHN02259.1"/>
    <property type="molecule type" value="Genomic_DNA"/>
</dbReference>
<keyword evidence="2" id="KW-1185">Reference proteome</keyword>
<dbReference type="AlphaFoldDB" id="A0A2D0N2A4"/>
<reference evidence="1 2" key="1">
    <citation type="submission" date="2017-10" db="EMBL/GenBank/DDBJ databases">
        <title>The draft genome sequence of Lewinella nigricans NBRC 102662.</title>
        <authorList>
            <person name="Wang K."/>
        </authorList>
    </citation>
    <scope>NUCLEOTIDE SEQUENCE [LARGE SCALE GENOMIC DNA]</scope>
    <source>
        <strain evidence="1 2">NBRC 102662</strain>
    </source>
</reference>
<name>A0A2D0N2A4_FLAN2</name>
<proteinExistence type="predicted"/>
<dbReference type="NCBIfam" id="NF035938">
    <property type="entry name" value="EboA_domain"/>
    <property type="match status" value="1"/>
</dbReference>
<gene>
    <name evidence="1" type="ORF">CRP01_32690</name>
</gene>
<evidence type="ECO:0000313" key="2">
    <source>
        <dbReference type="Proteomes" id="UP000223913"/>
    </source>
</evidence>
<comment type="caution">
    <text evidence="1">The sequence shown here is derived from an EMBL/GenBank/DDBJ whole genome shotgun (WGS) entry which is preliminary data.</text>
</comment>
<organism evidence="1 2">
    <name type="scientific">Flavilitoribacter nigricans (strain ATCC 23147 / DSM 23189 / NBRC 102662 / NCIMB 1420 / SS-2)</name>
    <name type="common">Lewinella nigricans</name>
    <dbReference type="NCBI Taxonomy" id="1122177"/>
    <lineage>
        <taxon>Bacteria</taxon>
        <taxon>Pseudomonadati</taxon>
        <taxon>Bacteroidota</taxon>
        <taxon>Saprospiria</taxon>
        <taxon>Saprospirales</taxon>
        <taxon>Lewinellaceae</taxon>
        <taxon>Flavilitoribacter</taxon>
    </lineage>
</organism>
<accession>A0A2D0N2A4</accession>
<sequence length="286" mass="32226">MVDLPLAQSYLRKILTAILSTQEQQWLNDKHELLTTNPEKGDFHLTFSAVSRFIQSRPMELAAAEREAADDICAGWRPYLWTTDRTCRVYFLSLCTPDAADVGMAFIKDVFDTADMKEQVAIFSALPILPNPEAFASLAVEGLRTNMAPVFDSVALDNPYPKTFFGEAAWNQLFLKAAFMGRPLYRIEGVAKRANAELSRMILDYVHERWSAGRDVSPEIWRPTTGLLNDEHREALEKLRASEQELQRVAAELVLSGNEQPLTMDGQEWTWEKIGRAQEGITAGNA</sequence>
<dbReference type="InterPro" id="IPR047715">
    <property type="entry name" value="EboA_dom"/>
</dbReference>
<evidence type="ECO:0000313" key="1">
    <source>
        <dbReference type="EMBL" id="PHN02259.1"/>
    </source>
</evidence>